<feature type="transmembrane region" description="Helical" evidence="2">
    <location>
        <begin position="162"/>
        <end position="183"/>
    </location>
</feature>
<reference evidence="3" key="1">
    <citation type="submission" date="2021-01" db="EMBL/GenBank/DDBJ databases">
        <authorList>
            <person name="Corre E."/>
            <person name="Pelletier E."/>
            <person name="Niang G."/>
            <person name="Scheremetjew M."/>
            <person name="Finn R."/>
            <person name="Kale V."/>
            <person name="Holt S."/>
            <person name="Cochrane G."/>
            <person name="Meng A."/>
            <person name="Brown T."/>
            <person name="Cohen L."/>
        </authorList>
    </citation>
    <scope>NUCLEOTIDE SEQUENCE</scope>
    <source>
        <strain evidence="3">RCC3387</strain>
    </source>
</reference>
<keyword evidence="2" id="KW-1133">Transmembrane helix</keyword>
<proteinExistence type="predicted"/>
<dbReference type="AlphaFoldDB" id="A0A6V0J4L2"/>
<gene>
    <name evidence="3" type="ORF">BRAN1462_LOCUS13468</name>
</gene>
<feature type="transmembrane region" description="Helical" evidence="2">
    <location>
        <begin position="74"/>
        <end position="96"/>
    </location>
</feature>
<evidence type="ECO:0000256" key="2">
    <source>
        <dbReference type="SAM" id="Phobius"/>
    </source>
</evidence>
<keyword evidence="2" id="KW-0472">Membrane</keyword>
<sequence>MLGSVAQAEKAQALVLWARRPGRAADAFAAACSGNFDPGSSRAKRAVQLVQRGCLCTGFVSVTVLTTLSGEASITNYVGILQAVLWVQLAWISITVNARYQDPQRMELLQKTLQHRLSESHAMADSGTLLNGCMKLTLVIIIFVLVAVRAIMFAVIPEVGLFLGLASFLPFVTTIFGACDALCKASQWVDASVRALEGFGDDISMALTAGTARHLPTRKVSQHSIAPGAGESVSLAPPSSQPPGPLLSRPAARRPQDVEQLPAITASDFERAYDKAATVVNSMNAIFSGPLTLLLLIFWAMIVLMVIYHKGDTQAARDGVYAGFTVAVLLMIVACLHWLSSVGDTSIRVSRVLLSPHCFLSLSAALNLEDPAHGQMLRESLQSTCLGFEIYNVTMTSQKIIYLVGSIIFGLVFAFAPLLVSSAGP</sequence>
<name>A0A6V0J4L2_9DINO</name>
<feature type="transmembrane region" description="Helical" evidence="2">
    <location>
        <begin position="49"/>
        <end position="68"/>
    </location>
</feature>
<evidence type="ECO:0000313" key="3">
    <source>
        <dbReference type="EMBL" id="CAD9533841.1"/>
    </source>
</evidence>
<feature type="transmembrane region" description="Helical" evidence="2">
    <location>
        <begin position="136"/>
        <end position="156"/>
    </location>
</feature>
<feature type="transmembrane region" description="Helical" evidence="2">
    <location>
        <begin position="320"/>
        <end position="339"/>
    </location>
</feature>
<protein>
    <submittedName>
        <fullName evidence="3">Uncharacterized protein</fullName>
    </submittedName>
</protein>
<dbReference type="EMBL" id="HBGW01021290">
    <property type="protein sequence ID" value="CAD9533841.1"/>
    <property type="molecule type" value="Transcribed_RNA"/>
</dbReference>
<keyword evidence="2" id="KW-0812">Transmembrane</keyword>
<organism evidence="3">
    <name type="scientific">Zooxanthella nutricula</name>
    <dbReference type="NCBI Taxonomy" id="1333877"/>
    <lineage>
        <taxon>Eukaryota</taxon>
        <taxon>Sar</taxon>
        <taxon>Alveolata</taxon>
        <taxon>Dinophyceae</taxon>
        <taxon>Peridiniales</taxon>
        <taxon>Peridiniales incertae sedis</taxon>
        <taxon>Zooxanthella</taxon>
    </lineage>
</organism>
<evidence type="ECO:0000256" key="1">
    <source>
        <dbReference type="SAM" id="MobiDB-lite"/>
    </source>
</evidence>
<feature type="transmembrane region" description="Helical" evidence="2">
    <location>
        <begin position="400"/>
        <end position="420"/>
    </location>
</feature>
<feature type="region of interest" description="Disordered" evidence="1">
    <location>
        <begin position="232"/>
        <end position="255"/>
    </location>
</feature>
<accession>A0A6V0J4L2</accession>
<feature type="transmembrane region" description="Helical" evidence="2">
    <location>
        <begin position="285"/>
        <end position="308"/>
    </location>
</feature>